<protein>
    <submittedName>
        <fullName evidence="2">Uncharacterized protein</fullName>
    </submittedName>
</protein>
<organism evidence="2 3">
    <name type="scientific">Natrinema gari JCM 14663</name>
    <dbReference type="NCBI Taxonomy" id="1230459"/>
    <lineage>
        <taxon>Archaea</taxon>
        <taxon>Methanobacteriati</taxon>
        <taxon>Methanobacteriota</taxon>
        <taxon>Stenosarchaea group</taxon>
        <taxon>Halobacteria</taxon>
        <taxon>Halobacteriales</taxon>
        <taxon>Natrialbaceae</taxon>
        <taxon>Natrinema</taxon>
    </lineage>
</organism>
<dbReference type="Proteomes" id="UP000011592">
    <property type="component" value="Unassembled WGS sequence"/>
</dbReference>
<proteinExistence type="predicted"/>
<comment type="caution">
    <text evidence="2">The sequence shown here is derived from an EMBL/GenBank/DDBJ whole genome shotgun (WGS) entry which is preliminary data.</text>
</comment>
<evidence type="ECO:0000313" key="2">
    <source>
        <dbReference type="EMBL" id="ELY75678.1"/>
    </source>
</evidence>
<name>L9YRZ4_9EURY</name>
<gene>
    <name evidence="2" type="ORF">C486_19184</name>
</gene>
<dbReference type="EMBL" id="AOIJ01000085">
    <property type="protein sequence ID" value="ELY75678.1"/>
    <property type="molecule type" value="Genomic_DNA"/>
</dbReference>
<evidence type="ECO:0000313" key="3">
    <source>
        <dbReference type="Proteomes" id="UP000011592"/>
    </source>
</evidence>
<accession>L9YRZ4</accession>
<keyword evidence="3" id="KW-1185">Reference proteome</keyword>
<dbReference type="AlphaFoldDB" id="L9YRZ4"/>
<sequence length="130" mass="13903">MGLAGISGAVAADKSSEDEEPVKPAGTKAFAIRFETESDDGTLAYEVTVPDEDATLNDVEDHYLGNDDVTRNNGETTVEGTVKGVSPYYDEIQFDTEDGERPAGDEWWDADAGLQVELDTPSGAEILQEG</sequence>
<reference evidence="2 3" key="1">
    <citation type="journal article" date="2014" name="PLoS Genet.">
        <title>Phylogenetically driven sequencing of extremely halophilic archaea reveals strategies for static and dynamic osmo-response.</title>
        <authorList>
            <person name="Becker E.A."/>
            <person name="Seitzer P.M."/>
            <person name="Tritt A."/>
            <person name="Larsen D."/>
            <person name="Krusor M."/>
            <person name="Yao A.I."/>
            <person name="Wu D."/>
            <person name="Madern D."/>
            <person name="Eisen J.A."/>
            <person name="Darling A.E."/>
            <person name="Facciotti M.T."/>
        </authorList>
    </citation>
    <scope>NUCLEOTIDE SEQUENCE [LARGE SCALE GENOMIC DNA]</scope>
    <source>
        <strain evidence="2 3">JCM 14663</strain>
    </source>
</reference>
<feature type="region of interest" description="Disordered" evidence="1">
    <location>
        <begin position="1"/>
        <end position="27"/>
    </location>
</feature>
<evidence type="ECO:0000256" key="1">
    <source>
        <dbReference type="SAM" id="MobiDB-lite"/>
    </source>
</evidence>